<reference evidence="10 11" key="1">
    <citation type="journal article" date="2010" name="Science">
        <title>Genomic analysis of organismal complexity in the multicellular green alga Volvox carteri.</title>
        <authorList>
            <person name="Prochnik S.E."/>
            <person name="Umen J."/>
            <person name="Nedelcu A.M."/>
            <person name="Hallmann A."/>
            <person name="Miller S.M."/>
            <person name="Nishii I."/>
            <person name="Ferris P."/>
            <person name="Kuo A."/>
            <person name="Mitros T."/>
            <person name="Fritz-Laylin L.K."/>
            <person name="Hellsten U."/>
            <person name="Chapman J."/>
            <person name="Simakov O."/>
            <person name="Rensing S.A."/>
            <person name="Terry A."/>
            <person name="Pangilinan J."/>
            <person name="Kapitonov V."/>
            <person name="Jurka J."/>
            <person name="Salamov A."/>
            <person name="Shapiro H."/>
            <person name="Schmutz J."/>
            <person name="Grimwood J."/>
            <person name="Lindquist E."/>
            <person name="Lucas S."/>
            <person name="Grigoriev I.V."/>
            <person name="Schmitt R."/>
            <person name="Kirk D."/>
            <person name="Rokhsar D.S."/>
        </authorList>
    </citation>
    <scope>NUCLEOTIDE SEQUENCE [LARGE SCALE GENOMIC DNA]</scope>
    <source>
        <strain evidence="11">f. Nagariensis / Eve</strain>
    </source>
</reference>
<evidence type="ECO:0000256" key="8">
    <source>
        <dbReference type="RuleBase" id="RU365074"/>
    </source>
</evidence>
<evidence type="ECO:0000256" key="1">
    <source>
        <dbReference type="ARBA" id="ARBA00004604"/>
    </source>
</evidence>
<dbReference type="eggNOG" id="KOG3045">
    <property type="taxonomic scope" value="Eukaryota"/>
</dbReference>
<dbReference type="PANTHER" id="PTHR12787:SF0">
    <property type="entry name" value="RIBOSOMAL RNA-PROCESSING PROTEIN 8"/>
    <property type="match status" value="1"/>
</dbReference>
<dbReference type="GO" id="GO:0005730">
    <property type="term" value="C:nucleolus"/>
    <property type="evidence" value="ECO:0007669"/>
    <property type="project" value="UniProtKB-SubCell"/>
</dbReference>
<dbReference type="InterPro" id="IPR029063">
    <property type="entry name" value="SAM-dependent_MTases_sf"/>
</dbReference>
<dbReference type="Gene3D" id="1.10.10.2150">
    <property type="entry name" value="Ribosomal RNA-processing protein 8, N-terminal domain"/>
    <property type="match status" value="1"/>
</dbReference>
<keyword evidence="5 8" id="KW-0808">Transferase</keyword>
<evidence type="ECO:0000256" key="2">
    <source>
        <dbReference type="ARBA" id="ARBA00006301"/>
    </source>
</evidence>
<comment type="similarity">
    <text evidence="2 8">Belongs to the methyltransferase superfamily. RRP8 family.</text>
</comment>
<evidence type="ECO:0000256" key="9">
    <source>
        <dbReference type="SAM" id="MobiDB-lite"/>
    </source>
</evidence>
<keyword evidence="3 8" id="KW-0698">rRNA processing</keyword>
<evidence type="ECO:0000313" key="10">
    <source>
        <dbReference type="EMBL" id="EFJ43855.1"/>
    </source>
</evidence>
<evidence type="ECO:0000256" key="6">
    <source>
        <dbReference type="ARBA" id="ARBA00022691"/>
    </source>
</evidence>
<dbReference type="OrthoDB" id="10258825at2759"/>
<dbReference type="InterPro" id="IPR042036">
    <property type="entry name" value="RRP8_N"/>
</dbReference>
<dbReference type="InParanoid" id="D8U8S2"/>
<evidence type="ECO:0000256" key="3">
    <source>
        <dbReference type="ARBA" id="ARBA00022552"/>
    </source>
</evidence>
<organism evidence="11">
    <name type="scientific">Volvox carteri f. nagariensis</name>
    <dbReference type="NCBI Taxonomy" id="3068"/>
    <lineage>
        <taxon>Eukaryota</taxon>
        <taxon>Viridiplantae</taxon>
        <taxon>Chlorophyta</taxon>
        <taxon>core chlorophytes</taxon>
        <taxon>Chlorophyceae</taxon>
        <taxon>CS clade</taxon>
        <taxon>Chlamydomonadales</taxon>
        <taxon>Volvocaceae</taxon>
        <taxon>Volvox</taxon>
    </lineage>
</organism>
<keyword evidence="6 8" id="KW-0949">S-adenosyl-L-methionine</keyword>
<dbReference type="GO" id="GO:0032259">
    <property type="term" value="P:methylation"/>
    <property type="evidence" value="ECO:0007669"/>
    <property type="project" value="UniProtKB-KW"/>
</dbReference>
<name>D8U8S2_VOLCA</name>
<dbReference type="Pfam" id="PF05148">
    <property type="entry name" value="Methyltransf_8"/>
    <property type="match status" value="1"/>
</dbReference>
<feature type="region of interest" description="Disordered" evidence="9">
    <location>
        <begin position="160"/>
        <end position="179"/>
    </location>
</feature>
<keyword evidence="7 8" id="KW-0539">Nucleus</keyword>
<evidence type="ECO:0000256" key="5">
    <source>
        <dbReference type="ARBA" id="ARBA00022679"/>
    </source>
</evidence>
<gene>
    <name evidence="10" type="ORF">VOLCADRAFT_76524</name>
</gene>
<dbReference type="InterPro" id="IPR007823">
    <property type="entry name" value="RRP8"/>
</dbReference>
<dbReference type="KEGG" id="vcn:VOLCADRAFT_76524"/>
<dbReference type="EC" id="2.1.1.-" evidence="8"/>
<evidence type="ECO:0000256" key="4">
    <source>
        <dbReference type="ARBA" id="ARBA00022603"/>
    </source>
</evidence>
<accession>D8U8S2</accession>
<dbReference type="FunCoup" id="D8U8S2">
    <property type="interactions" value="793"/>
</dbReference>
<comment type="function">
    <text evidence="8">Probable methyltransferase required to silence rDNA.</text>
</comment>
<dbReference type="Gene3D" id="3.40.50.150">
    <property type="entry name" value="Vaccinia Virus protein VP39"/>
    <property type="match status" value="1"/>
</dbReference>
<comment type="subcellular location">
    <subcellularLocation>
        <location evidence="1 8">Nucleus</location>
        <location evidence="1 8">Nucleolus</location>
    </subcellularLocation>
</comment>
<sequence>MRAKLAGGRFRYLNEELYTRSGGDAFAMMQSQPELFSQYHEGFQRQTRGWPKQPVDVAIGWLRSKRSEIKVVADFGCGDAKVAASVPQTVHSFDLVASAPGVIACNMSAVPLPDEAVDAAIFSLALMGTDYGSFLEEAVRVLKPKGWLWIAEVRSRFSRGAGNSDEDGGARAGANAGGGGEEDFQPFLSCLKRLGLRLVSEDAGNRMFVVWVLRKCEGSKAGGKQRSGGSSREIPWPELKACVYKKR</sequence>
<dbReference type="Proteomes" id="UP000001058">
    <property type="component" value="Unassembled WGS sequence"/>
</dbReference>
<dbReference type="PANTHER" id="PTHR12787">
    <property type="entry name" value="RIBOSOMAL RNA-PROCESSING PROTEIN 8"/>
    <property type="match status" value="1"/>
</dbReference>
<evidence type="ECO:0000256" key="7">
    <source>
        <dbReference type="ARBA" id="ARBA00023242"/>
    </source>
</evidence>
<proteinExistence type="inferred from homology"/>
<dbReference type="GO" id="GO:0006364">
    <property type="term" value="P:rRNA processing"/>
    <property type="evidence" value="ECO:0007669"/>
    <property type="project" value="UniProtKB-UniRule"/>
</dbReference>
<dbReference type="CDD" id="cd02440">
    <property type="entry name" value="AdoMet_MTases"/>
    <property type="match status" value="1"/>
</dbReference>
<keyword evidence="4 8" id="KW-0489">Methyltransferase</keyword>
<dbReference type="STRING" id="3068.D8U8S2"/>
<dbReference type="FunFam" id="1.10.10.2150:FF:000001">
    <property type="entry name" value="Ribosomal RNA-processing protein 8"/>
    <property type="match status" value="1"/>
</dbReference>
<dbReference type="AlphaFoldDB" id="D8U8S2"/>
<dbReference type="GeneID" id="9621924"/>
<dbReference type="GO" id="GO:0008168">
    <property type="term" value="F:methyltransferase activity"/>
    <property type="evidence" value="ECO:0007669"/>
    <property type="project" value="UniProtKB-KW"/>
</dbReference>
<protein>
    <recommendedName>
        <fullName evidence="8">Ribosomal RNA-processing protein 8</fullName>
        <ecNumber evidence="8">2.1.1.-</ecNumber>
    </recommendedName>
</protein>
<keyword evidence="11" id="KW-1185">Reference proteome</keyword>
<dbReference type="RefSeq" id="XP_002955101.1">
    <property type="nucleotide sequence ID" value="XM_002955055.1"/>
</dbReference>
<dbReference type="EMBL" id="GL378369">
    <property type="protein sequence ID" value="EFJ43855.1"/>
    <property type="molecule type" value="Genomic_DNA"/>
</dbReference>
<evidence type="ECO:0000313" key="11">
    <source>
        <dbReference type="Proteomes" id="UP000001058"/>
    </source>
</evidence>
<dbReference type="SUPFAM" id="SSF53335">
    <property type="entry name" value="S-adenosyl-L-methionine-dependent methyltransferases"/>
    <property type="match status" value="1"/>
</dbReference>